<evidence type="ECO:0000313" key="1">
    <source>
        <dbReference type="EMBL" id="KAI9922768.1"/>
    </source>
</evidence>
<keyword evidence="2" id="KW-1185">Reference proteome</keyword>
<accession>A0ACC0WXC3</accession>
<dbReference type="EMBL" id="CM047580">
    <property type="protein sequence ID" value="KAI9922768.1"/>
    <property type="molecule type" value="Genomic_DNA"/>
</dbReference>
<gene>
    <name evidence="1" type="ORF">PsorP6_000856</name>
</gene>
<dbReference type="Proteomes" id="UP001163321">
    <property type="component" value="Chromosome 1"/>
</dbReference>
<organism evidence="1 2">
    <name type="scientific">Peronosclerospora sorghi</name>
    <dbReference type="NCBI Taxonomy" id="230839"/>
    <lineage>
        <taxon>Eukaryota</taxon>
        <taxon>Sar</taxon>
        <taxon>Stramenopiles</taxon>
        <taxon>Oomycota</taxon>
        <taxon>Peronosporomycetes</taxon>
        <taxon>Peronosporales</taxon>
        <taxon>Peronosporaceae</taxon>
        <taxon>Peronosclerospora</taxon>
    </lineage>
</organism>
<sequence length="91" mass="10811">MNEREDPRRHLVDKRRVVVRRRGMDQMPQCPENRDLVVHGRARVRQPRMHRFPHKNGRHVRETVKRGAQCQTLAQEKVLCRDKTVIVGPSN</sequence>
<reference evidence="1 2" key="1">
    <citation type="journal article" date="2022" name="bioRxiv">
        <title>The genome of the oomycete Peronosclerospora sorghi, a cosmopolitan pathogen of maize and sorghum, is inflated with dispersed pseudogenes.</title>
        <authorList>
            <person name="Fletcher K."/>
            <person name="Martin F."/>
            <person name="Isakeit T."/>
            <person name="Cavanaugh K."/>
            <person name="Magill C."/>
            <person name="Michelmore R."/>
        </authorList>
    </citation>
    <scope>NUCLEOTIDE SEQUENCE [LARGE SCALE GENOMIC DNA]</scope>
    <source>
        <strain evidence="1">P6</strain>
    </source>
</reference>
<evidence type="ECO:0000313" key="2">
    <source>
        <dbReference type="Proteomes" id="UP001163321"/>
    </source>
</evidence>
<protein>
    <submittedName>
        <fullName evidence="1">Uncharacterized protein</fullName>
    </submittedName>
</protein>
<proteinExistence type="predicted"/>
<name>A0ACC0WXC3_9STRA</name>
<comment type="caution">
    <text evidence="1">The sequence shown here is derived from an EMBL/GenBank/DDBJ whole genome shotgun (WGS) entry which is preliminary data.</text>
</comment>